<evidence type="ECO:0000313" key="1">
    <source>
        <dbReference type="EMBL" id="EGY2377313.1"/>
    </source>
</evidence>
<name>A0A0R0T9B1_ACIBA</name>
<proteinExistence type="predicted"/>
<protein>
    <submittedName>
        <fullName evidence="1">Uncharacterized protein</fullName>
    </submittedName>
</protein>
<organism evidence="1">
    <name type="scientific">Acinetobacter baumannii</name>
    <dbReference type="NCBI Taxonomy" id="470"/>
    <lineage>
        <taxon>Bacteria</taxon>
        <taxon>Pseudomonadati</taxon>
        <taxon>Pseudomonadota</taxon>
        <taxon>Gammaproteobacteria</taxon>
        <taxon>Moraxellales</taxon>
        <taxon>Moraxellaceae</taxon>
        <taxon>Acinetobacter</taxon>
        <taxon>Acinetobacter calcoaceticus/baumannii complex</taxon>
    </lineage>
</organism>
<dbReference type="EMBL" id="AAYLMQ010000016">
    <property type="protein sequence ID" value="EGY2377313.1"/>
    <property type="molecule type" value="Genomic_DNA"/>
</dbReference>
<dbReference type="AlphaFoldDB" id="A0A0R0T9B1"/>
<comment type="caution">
    <text evidence="1">The sequence shown here is derived from an EMBL/GenBank/DDBJ whole genome shotgun (WGS) entry which is preliminary data.</text>
</comment>
<dbReference type="EMBL" id="LLFE01000221">
    <property type="protein sequence ID" value="KQD08213.1"/>
    <property type="molecule type" value="Genomic_DNA"/>
</dbReference>
<evidence type="ECO:0000313" key="2">
    <source>
        <dbReference type="EMBL" id="KQD08213.1"/>
    </source>
</evidence>
<evidence type="ECO:0000313" key="3">
    <source>
        <dbReference type="Proteomes" id="UP000051322"/>
    </source>
</evidence>
<sequence>MPTQEIALSDKEKEIVQEVQKALGLPTIEETIEYLARERIQELLGKLAGQELRKTNRHLF</sequence>
<dbReference type="Proteomes" id="UP000051322">
    <property type="component" value="Unassembled WGS sequence"/>
</dbReference>
<dbReference type="RefSeq" id="WP_004842319.1">
    <property type="nucleotide sequence ID" value="NZ_AP031581.1"/>
</dbReference>
<accession>A0A0R0T9B1</accession>
<reference evidence="2 3" key="1">
    <citation type="submission" date="2015-10" db="EMBL/GenBank/DDBJ databases">
        <title>The utility of whole genome sequencing in characterizing Acinetobacter epidemiology and analyzing hospital outbreaks.</title>
        <authorList>
            <person name="Ozer E.A."/>
            <person name="Fitzpatrick M.A."/>
            <person name="Hauser A.R."/>
        </authorList>
    </citation>
    <scope>NUCLEOTIDE SEQUENCE [LARGE SCALE GENOMIC DNA]</scope>
    <source>
        <strain evidence="2 3">ABBL059</strain>
    </source>
</reference>
<reference evidence="1" key="2">
    <citation type="submission" date="2020-12" db="EMBL/GenBank/DDBJ databases">
        <authorList>
            <consortium name="Clinical and Environmental Microbiology Branch: Whole genome sequencing antimicrobial resistance pathogens in the healthcare setting"/>
        </authorList>
    </citation>
    <scope>NUCLEOTIDE SEQUENCE</scope>
    <source>
        <strain evidence="1">2018HL-00813</strain>
    </source>
</reference>
<gene>
    <name evidence="2" type="ORF">APD06_17210</name>
    <name evidence="1" type="ORF">JHZ39_001678</name>
</gene>